<evidence type="ECO:0000313" key="1">
    <source>
        <dbReference type="EMBL" id="KAF6144893.1"/>
    </source>
</evidence>
<evidence type="ECO:0000313" key="2">
    <source>
        <dbReference type="EMBL" id="KAF6161577.1"/>
    </source>
</evidence>
<comment type="caution">
    <text evidence="2">The sequence shown here is derived from an EMBL/GenBank/DDBJ whole genome shotgun (WGS) entry which is preliminary data.</text>
</comment>
<evidence type="ECO:0000313" key="3">
    <source>
        <dbReference type="Proteomes" id="UP000541444"/>
    </source>
</evidence>
<organism evidence="2 3">
    <name type="scientific">Kingdonia uniflora</name>
    <dbReference type="NCBI Taxonomy" id="39325"/>
    <lineage>
        <taxon>Eukaryota</taxon>
        <taxon>Viridiplantae</taxon>
        <taxon>Streptophyta</taxon>
        <taxon>Embryophyta</taxon>
        <taxon>Tracheophyta</taxon>
        <taxon>Spermatophyta</taxon>
        <taxon>Magnoliopsida</taxon>
        <taxon>Ranunculales</taxon>
        <taxon>Circaeasteraceae</taxon>
        <taxon>Kingdonia</taxon>
    </lineage>
</organism>
<name>A0A7J7N378_9MAGN</name>
<keyword evidence="3" id="KW-1185">Reference proteome</keyword>
<dbReference type="EMBL" id="JACGCM010002103">
    <property type="protein sequence ID" value="KAF6144893.1"/>
    <property type="molecule type" value="Genomic_DNA"/>
</dbReference>
<gene>
    <name evidence="1" type="ORF">GIB67_002446</name>
    <name evidence="2" type="ORF">GIB67_009456</name>
</gene>
<sequence length="53" mass="6457">RERRKIRRFDKELSEGDKRLKREKDFGSRRWLYISVVREKFDATADSHSDTEG</sequence>
<feature type="non-terminal residue" evidence="2">
    <location>
        <position position="1"/>
    </location>
</feature>
<proteinExistence type="predicted"/>
<accession>A0A7J7N378</accession>
<reference evidence="2 3" key="1">
    <citation type="journal article" date="2020" name="IScience">
        <title>Genome Sequencing of the Endangered Kingdonia uniflora (Circaeasteraceae, Ranunculales) Reveals Potential Mechanisms of Evolutionary Specialization.</title>
        <authorList>
            <person name="Sun Y."/>
            <person name="Deng T."/>
            <person name="Zhang A."/>
            <person name="Moore M.J."/>
            <person name="Landis J.B."/>
            <person name="Lin N."/>
            <person name="Zhang H."/>
            <person name="Zhang X."/>
            <person name="Huang J."/>
            <person name="Zhang X."/>
            <person name="Sun H."/>
            <person name="Wang H."/>
        </authorList>
    </citation>
    <scope>NUCLEOTIDE SEQUENCE [LARGE SCALE GENOMIC DNA]</scope>
    <source>
        <strain evidence="2">TB1705</strain>
        <tissue evidence="2">Leaf</tissue>
    </source>
</reference>
<dbReference type="Proteomes" id="UP000541444">
    <property type="component" value="Unassembled WGS sequence"/>
</dbReference>
<dbReference type="EMBL" id="JACGCM010001129">
    <property type="protein sequence ID" value="KAF6161577.1"/>
    <property type="molecule type" value="Genomic_DNA"/>
</dbReference>
<protein>
    <submittedName>
        <fullName evidence="2">Uncharacterized protein</fullName>
    </submittedName>
</protein>
<dbReference type="AlphaFoldDB" id="A0A7J7N378"/>